<accession>A0A9Q0HJC5</accession>
<dbReference type="Proteomes" id="UP001151287">
    <property type="component" value="Unassembled WGS sequence"/>
</dbReference>
<keyword evidence="8" id="KW-1185">Reference proteome</keyword>
<dbReference type="InterPro" id="IPR005379">
    <property type="entry name" value="FDM1-5/IDN2_XH"/>
</dbReference>
<keyword evidence="2" id="KW-0943">RNA-mediated gene silencing</keyword>
<dbReference type="EMBL" id="JAMQYH010000005">
    <property type="protein sequence ID" value="KAJ1688376.1"/>
    <property type="molecule type" value="Genomic_DNA"/>
</dbReference>
<dbReference type="InterPro" id="IPR038588">
    <property type="entry name" value="XS_domain_sf"/>
</dbReference>
<organism evidence="7 8">
    <name type="scientific">Rhynchospora breviuscula</name>
    <dbReference type="NCBI Taxonomy" id="2022672"/>
    <lineage>
        <taxon>Eukaryota</taxon>
        <taxon>Viridiplantae</taxon>
        <taxon>Streptophyta</taxon>
        <taxon>Embryophyta</taxon>
        <taxon>Tracheophyta</taxon>
        <taxon>Spermatophyta</taxon>
        <taxon>Magnoliopsida</taxon>
        <taxon>Liliopsida</taxon>
        <taxon>Poales</taxon>
        <taxon>Cyperaceae</taxon>
        <taxon>Cyperoideae</taxon>
        <taxon>Rhynchosporeae</taxon>
        <taxon>Rhynchospora</taxon>
    </lineage>
</organism>
<evidence type="ECO:0000313" key="8">
    <source>
        <dbReference type="Proteomes" id="UP001151287"/>
    </source>
</evidence>
<protein>
    <submittedName>
        <fullName evidence="7">Uncharacterized protein</fullName>
    </submittedName>
</protein>
<evidence type="ECO:0000256" key="1">
    <source>
        <dbReference type="ARBA" id="ARBA00023054"/>
    </source>
</evidence>
<dbReference type="AlphaFoldDB" id="A0A9Q0HJC5"/>
<dbReference type="OrthoDB" id="1892195at2759"/>
<evidence type="ECO:0000259" key="5">
    <source>
        <dbReference type="Pfam" id="PF03469"/>
    </source>
</evidence>
<evidence type="ECO:0000313" key="7">
    <source>
        <dbReference type="EMBL" id="KAJ1688376.1"/>
    </source>
</evidence>
<keyword evidence="1" id="KW-0175">Coiled coil</keyword>
<dbReference type="CDD" id="cd12266">
    <property type="entry name" value="RRM_like_XS"/>
    <property type="match status" value="1"/>
</dbReference>
<dbReference type="InterPro" id="IPR005380">
    <property type="entry name" value="XS_domain"/>
</dbReference>
<gene>
    <name evidence="7" type="ORF">LUZ63_019766</name>
</gene>
<sequence length="639" mass="74253">MAHGNSCSDSEESEVSDTEIDDYADATYVKLKEGVSKVKYDDNAYKCPFCIGKKKQIYNFKDLLQHATGIAASNRKAKEKATHQALAKFLKTDLADRSLSLQVAVLHPPAPQRDKDEKFVWPWKGVVVNVPTELKDGRRVGESGNRLKEQLSRFNPLRVHPLWNYKGHTGNCIVEFSKDWNGFKDAMSFENYYESERLSKRDWRERKSKGFELYAWVAREDDYNGVGPIADHLRRNGDLKTVNDVTIEESRKTDKLVANLANQIEAKNRHLHELECKYNETTMSLNTMMEQREQLFVSYNEEIKKMQQLARDHSRKIIEENQNLRSELEHKRSELDDRSQQLNRMANQNNIDKRKLEEEKQRNAVKNSSLALAEKEQKKADENVLKLVEEHKREKEDALKKILQLEKQLDAKQKLELEIQQLKGQLQVMKHMGGEEDSTVIQKMEELTGELNEKIEEMEAMEALNQTLVVKERKSNDELQEARKELISGLTELLTSRAGRVHIGIKRMGEIDEKPFQVACRLKFAKGDAECQAAILSSKWQDELKNPDWHPFRIITVGDNSQEVIKEDDEKLMELRSELGEDVYKAVKNALLEMNEYNPSGRYTIPELWNYKEGRKATLKEVVQYILKQWKSLKRKRGN</sequence>
<feature type="domain" description="XS" evidence="4">
    <location>
        <begin position="116"/>
        <end position="224"/>
    </location>
</feature>
<feature type="domain" description="Factor of DNA methylation 1-5/IDN2" evidence="5">
    <location>
        <begin position="506"/>
        <end position="636"/>
    </location>
</feature>
<dbReference type="GO" id="GO:0080188">
    <property type="term" value="P:gene silencing by siRNA-directed DNA methylation"/>
    <property type="evidence" value="ECO:0007669"/>
    <property type="project" value="InterPro"/>
</dbReference>
<comment type="caution">
    <text evidence="7">The sequence shown here is derived from an EMBL/GenBank/DDBJ whole genome shotgun (WGS) entry which is preliminary data.</text>
</comment>
<dbReference type="InterPro" id="IPR045177">
    <property type="entry name" value="FDM1-5/IDN2"/>
</dbReference>
<dbReference type="PANTHER" id="PTHR21596">
    <property type="entry name" value="RIBONUCLEASE P SUBUNIT P38"/>
    <property type="match status" value="1"/>
</dbReference>
<evidence type="ECO:0000259" key="6">
    <source>
        <dbReference type="Pfam" id="PF03470"/>
    </source>
</evidence>
<dbReference type="Pfam" id="PF03469">
    <property type="entry name" value="XH"/>
    <property type="match status" value="1"/>
</dbReference>
<dbReference type="Pfam" id="PF03468">
    <property type="entry name" value="XS"/>
    <property type="match status" value="1"/>
</dbReference>
<evidence type="ECO:0000256" key="3">
    <source>
        <dbReference type="SAM" id="MobiDB-lite"/>
    </source>
</evidence>
<evidence type="ECO:0000259" key="4">
    <source>
        <dbReference type="Pfam" id="PF03468"/>
    </source>
</evidence>
<feature type="compositionally biased region" description="Basic and acidic residues" evidence="3">
    <location>
        <begin position="351"/>
        <end position="362"/>
    </location>
</feature>
<feature type="region of interest" description="Disordered" evidence="3">
    <location>
        <begin position="345"/>
        <end position="374"/>
    </location>
</feature>
<dbReference type="InterPro" id="IPR005381">
    <property type="entry name" value="Znf-XS_domain"/>
</dbReference>
<reference evidence="7" key="1">
    <citation type="journal article" date="2022" name="Cell">
        <title>Repeat-based holocentromeres influence genome architecture and karyotype evolution.</title>
        <authorList>
            <person name="Hofstatter P.G."/>
            <person name="Thangavel G."/>
            <person name="Lux T."/>
            <person name="Neumann P."/>
            <person name="Vondrak T."/>
            <person name="Novak P."/>
            <person name="Zhang M."/>
            <person name="Costa L."/>
            <person name="Castellani M."/>
            <person name="Scott A."/>
            <person name="Toegelov H."/>
            <person name="Fuchs J."/>
            <person name="Mata-Sucre Y."/>
            <person name="Dias Y."/>
            <person name="Vanzela A.L.L."/>
            <person name="Huettel B."/>
            <person name="Almeida C.C.S."/>
            <person name="Simkova H."/>
            <person name="Souza G."/>
            <person name="Pedrosa-Harand A."/>
            <person name="Macas J."/>
            <person name="Mayer K.F.X."/>
            <person name="Houben A."/>
            <person name="Marques A."/>
        </authorList>
    </citation>
    <scope>NUCLEOTIDE SEQUENCE</scope>
    <source>
        <strain evidence="7">RhyBre1mFocal</strain>
    </source>
</reference>
<feature type="domain" description="Zinc finger-XS" evidence="6">
    <location>
        <begin position="47"/>
        <end position="87"/>
    </location>
</feature>
<name>A0A9Q0HJC5_9POAL</name>
<dbReference type="PANTHER" id="PTHR21596:SF3">
    <property type="entry name" value="FACTOR OF DNA METHYLATION 1-RELATED"/>
    <property type="match status" value="1"/>
</dbReference>
<evidence type="ECO:0000256" key="2">
    <source>
        <dbReference type="ARBA" id="ARBA00023158"/>
    </source>
</evidence>
<dbReference type="Pfam" id="PF03470">
    <property type="entry name" value="zf-XS"/>
    <property type="match status" value="1"/>
</dbReference>
<dbReference type="Gene3D" id="3.30.70.2890">
    <property type="entry name" value="XS domain"/>
    <property type="match status" value="1"/>
</dbReference>
<proteinExistence type="predicted"/>